<evidence type="ECO:0000313" key="3">
    <source>
        <dbReference type="Proteomes" id="UP000267096"/>
    </source>
</evidence>
<feature type="region of interest" description="Disordered" evidence="1">
    <location>
        <begin position="1"/>
        <end position="22"/>
    </location>
</feature>
<proteinExistence type="predicted"/>
<dbReference type="WBParaSite" id="ASIM_0002120401-mRNA-1">
    <property type="protein sequence ID" value="ASIM_0002120401-mRNA-1"/>
    <property type="gene ID" value="ASIM_0002120401"/>
</dbReference>
<protein>
    <submittedName>
        <fullName evidence="2 4">Uncharacterized protein</fullName>
    </submittedName>
</protein>
<gene>
    <name evidence="2" type="ORF">ASIM_LOCUS20575</name>
</gene>
<evidence type="ECO:0000313" key="4">
    <source>
        <dbReference type="WBParaSite" id="ASIM_0002120401-mRNA-1"/>
    </source>
</evidence>
<dbReference type="Proteomes" id="UP000267096">
    <property type="component" value="Unassembled WGS sequence"/>
</dbReference>
<name>A0A0M3KJN0_ANISI</name>
<accession>A0A0M3KJN0</accession>
<reference evidence="2 3" key="2">
    <citation type="submission" date="2018-11" db="EMBL/GenBank/DDBJ databases">
        <authorList>
            <consortium name="Pathogen Informatics"/>
        </authorList>
    </citation>
    <scope>NUCLEOTIDE SEQUENCE [LARGE SCALE GENOMIC DNA]</scope>
</reference>
<keyword evidence="3" id="KW-1185">Reference proteome</keyword>
<feature type="compositionally biased region" description="Polar residues" evidence="1">
    <location>
        <begin position="11"/>
        <end position="22"/>
    </location>
</feature>
<evidence type="ECO:0000313" key="2">
    <source>
        <dbReference type="EMBL" id="VDK78094.1"/>
    </source>
</evidence>
<dbReference type="AlphaFoldDB" id="A0A0M3KJN0"/>
<sequence length="78" mass="8288">MCIIKDGRSVSPRSVQQHLSNSNGGGLAQLAAVASAAAQNPVHALYQQLLSNATAHSQLLQNIAVANTQQQQQQQQQQ</sequence>
<organism evidence="4">
    <name type="scientific">Anisakis simplex</name>
    <name type="common">Herring worm</name>
    <dbReference type="NCBI Taxonomy" id="6269"/>
    <lineage>
        <taxon>Eukaryota</taxon>
        <taxon>Metazoa</taxon>
        <taxon>Ecdysozoa</taxon>
        <taxon>Nematoda</taxon>
        <taxon>Chromadorea</taxon>
        <taxon>Rhabditida</taxon>
        <taxon>Spirurina</taxon>
        <taxon>Ascaridomorpha</taxon>
        <taxon>Ascaridoidea</taxon>
        <taxon>Anisakidae</taxon>
        <taxon>Anisakis</taxon>
        <taxon>Anisakis simplex complex</taxon>
    </lineage>
</organism>
<reference evidence="4" key="1">
    <citation type="submission" date="2017-02" db="UniProtKB">
        <authorList>
            <consortium name="WormBaseParasite"/>
        </authorList>
    </citation>
    <scope>IDENTIFICATION</scope>
</reference>
<dbReference type="EMBL" id="UYRR01040008">
    <property type="protein sequence ID" value="VDK78094.1"/>
    <property type="molecule type" value="Genomic_DNA"/>
</dbReference>
<evidence type="ECO:0000256" key="1">
    <source>
        <dbReference type="SAM" id="MobiDB-lite"/>
    </source>
</evidence>